<organism evidence="1 2">
    <name type="scientific">Canavalia gladiata</name>
    <name type="common">Sword bean</name>
    <name type="synonym">Dolichos gladiatus</name>
    <dbReference type="NCBI Taxonomy" id="3824"/>
    <lineage>
        <taxon>Eukaryota</taxon>
        <taxon>Viridiplantae</taxon>
        <taxon>Streptophyta</taxon>
        <taxon>Embryophyta</taxon>
        <taxon>Tracheophyta</taxon>
        <taxon>Spermatophyta</taxon>
        <taxon>Magnoliopsida</taxon>
        <taxon>eudicotyledons</taxon>
        <taxon>Gunneridae</taxon>
        <taxon>Pentapetalae</taxon>
        <taxon>rosids</taxon>
        <taxon>fabids</taxon>
        <taxon>Fabales</taxon>
        <taxon>Fabaceae</taxon>
        <taxon>Papilionoideae</taxon>
        <taxon>50 kb inversion clade</taxon>
        <taxon>NPAAA clade</taxon>
        <taxon>indigoferoid/millettioid clade</taxon>
        <taxon>Phaseoleae</taxon>
        <taxon>Canavalia</taxon>
    </lineage>
</organism>
<name>A0AAN9JZF1_CANGL</name>
<dbReference type="AlphaFoldDB" id="A0AAN9JZF1"/>
<evidence type="ECO:0000313" key="2">
    <source>
        <dbReference type="Proteomes" id="UP001367508"/>
    </source>
</evidence>
<proteinExistence type="predicted"/>
<reference evidence="1 2" key="1">
    <citation type="submission" date="2024-01" db="EMBL/GenBank/DDBJ databases">
        <title>The genomes of 5 underutilized Papilionoideae crops provide insights into root nodulation and disease resistanc.</title>
        <authorList>
            <person name="Jiang F."/>
        </authorList>
    </citation>
    <scope>NUCLEOTIDE SEQUENCE [LARGE SCALE GENOMIC DNA]</scope>
    <source>
        <strain evidence="1">LVBAO_FW01</strain>
        <tissue evidence="1">Leaves</tissue>
    </source>
</reference>
<keyword evidence="2" id="KW-1185">Reference proteome</keyword>
<sequence>MLGESGHSHRLTNFNLTCSSHDRERPRLMRQRIRLISGWTSLSRSEACWLHSALEVAGYQGRAGFPSWLMQLRMAAPGSSFHGREQATQAVKRRYPVLLGRDAYRLAVEVLFVFRSWTLSVGKGGPGRPDLIADVVSTWFYTRR</sequence>
<dbReference type="Proteomes" id="UP001367508">
    <property type="component" value="Unassembled WGS sequence"/>
</dbReference>
<evidence type="ECO:0000313" key="1">
    <source>
        <dbReference type="EMBL" id="KAK7306742.1"/>
    </source>
</evidence>
<gene>
    <name evidence="1" type="ORF">VNO77_44698</name>
</gene>
<accession>A0AAN9JZF1</accession>
<comment type="caution">
    <text evidence="1">The sequence shown here is derived from an EMBL/GenBank/DDBJ whole genome shotgun (WGS) entry which is preliminary data.</text>
</comment>
<dbReference type="EMBL" id="JAYMYQ010000011">
    <property type="protein sequence ID" value="KAK7306742.1"/>
    <property type="molecule type" value="Genomic_DNA"/>
</dbReference>
<protein>
    <submittedName>
        <fullName evidence="1">Uncharacterized protein</fullName>
    </submittedName>
</protein>